<feature type="non-terminal residue" evidence="1">
    <location>
        <position position="1"/>
    </location>
</feature>
<organism evidence="1 2">
    <name type="scientific">Trichostrongylus colubriformis</name>
    <name type="common">Black scour worm</name>
    <dbReference type="NCBI Taxonomy" id="6319"/>
    <lineage>
        <taxon>Eukaryota</taxon>
        <taxon>Metazoa</taxon>
        <taxon>Ecdysozoa</taxon>
        <taxon>Nematoda</taxon>
        <taxon>Chromadorea</taxon>
        <taxon>Rhabditida</taxon>
        <taxon>Rhabditina</taxon>
        <taxon>Rhabditomorpha</taxon>
        <taxon>Strongyloidea</taxon>
        <taxon>Trichostrongylidae</taxon>
        <taxon>Trichostrongylus</taxon>
    </lineage>
</organism>
<dbReference type="AlphaFoldDB" id="A0AAN8INC3"/>
<dbReference type="Proteomes" id="UP001331761">
    <property type="component" value="Unassembled WGS sequence"/>
</dbReference>
<comment type="caution">
    <text evidence="1">The sequence shown here is derived from an EMBL/GenBank/DDBJ whole genome shotgun (WGS) entry which is preliminary data.</text>
</comment>
<sequence>DQLYSNKLLACYWSCDCCFILVEEDYA</sequence>
<accession>A0AAN8INC3</accession>
<proteinExistence type="predicted"/>
<keyword evidence="2" id="KW-1185">Reference proteome</keyword>
<evidence type="ECO:0000313" key="2">
    <source>
        <dbReference type="Proteomes" id="UP001331761"/>
    </source>
</evidence>
<protein>
    <submittedName>
        <fullName evidence="1">Uncharacterized protein</fullName>
    </submittedName>
</protein>
<dbReference type="EMBL" id="WIXE01010975">
    <property type="protein sequence ID" value="KAK5977133.1"/>
    <property type="molecule type" value="Genomic_DNA"/>
</dbReference>
<gene>
    <name evidence="1" type="ORF">GCK32_021085</name>
</gene>
<evidence type="ECO:0000313" key="1">
    <source>
        <dbReference type="EMBL" id="KAK5977133.1"/>
    </source>
</evidence>
<reference evidence="1 2" key="1">
    <citation type="submission" date="2019-10" db="EMBL/GenBank/DDBJ databases">
        <title>Assembly and Annotation for the nematode Trichostrongylus colubriformis.</title>
        <authorList>
            <person name="Martin J."/>
        </authorList>
    </citation>
    <scope>NUCLEOTIDE SEQUENCE [LARGE SCALE GENOMIC DNA]</scope>
    <source>
        <strain evidence="1">G859</strain>
        <tissue evidence="1">Whole worm</tissue>
    </source>
</reference>
<name>A0AAN8INC3_TRICO</name>